<dbReference type="AlphaFoldDB" id="A0A5B7CC26"/>
<evidence type="ECO:0000256" key="1">
    <source>
        <dbReference type="SAM" id="Phobius"/>
    </source>
</evidence>
<evidence type="ECO:0008006" key="4">
    <source>
        <dbReference type="Google" id="ProtNLM"/>
    </source>
</evidence>
<dbReference type="GO" id="GO:0016020">
    <property type="term" value="C:membrane"/>
    <property type="evidence" value="ECO:0007669"/>
    <property type="project" value="TreeGrafter"/>
</dbReference>
<dbReference type="PANTHER" id="PTHR33512">
    <property type="entry name" value="PROTEIN, PUTATIVE (DUF1191)-RELATED"/>
    <property type="match status" value="1"/>
</dbReference>
<feature type="signal peptide" evidence="2">
    <location>
        <begin position="1"/>
        <end position="21"/>
    </location>
</feature>
<feature type="chain" id="PRO_5023019414" description="Non-specific serine/threonine protein kinase" evidence="2">
    <location>
        <begin position="22"/>
        <end position="285"/>
    </location>
</feature>
<keyword evidence="1" id="KW-1133">Transmembrane helix</keyword>
<evidence type="ECO:0000313" key="3">
    <source>
        <dbReference type="EMBL" id="MPA78440.1"/>
    </source>
</evidence>
<protein>
    <recommendedName>
        <fullName evidence="4">Non-specific serine/threonine protein kinase</fullName>
    </recommendedName>
</protein>
<proteinExistence type="predicted"/>
<name>A0A5B7CC26_DAVIN</name>
<accession>A0A5B7CC26</accession>
<keyword evidence="1" id="KW-0812">Transmembrane</keyword>
<feature type="transmembrane region" description="Helical" evidence="1">
    <location>
        <begin position="213"/>
        <end position="239"/>
    </location>
</feature>
<dbReference type="Pfam" id="PF06697">
    <property type="entry name" value="DUF1191"/>
    <property type="match status" value="1"/>
</dbReference>
<keyword evidence="1" id="KW-0472">Membrane</keyword>
<gene>
    <name evidence="3" type="ORF">Din_047881</name>
</gene>
<dbReference type="EMBL" id="GHES01047881">
    <property type="protein sequence ID" value="MPA78440.1"/>
    <property type="molecule type" value="Transcribed_RNA"/>
</dbReference>
<dbReference type="InterPro" id="IPR010605">
    <property type="entry name" value="DUF1191"/>
</dbReference>
<keyword evidence="2" id="KW-0732">Signal</keyword>
<reference evidence="3" key="1">
    <citation type="submission" date="2019-08" db="EMBL/GenBank/DDBJ databases">
        <title>Reference gene set and small RNA set construction with multiple tissues from Davidia involucrata Baill.</title>
        <authorList>
            <person name="Yang H."/>
            <person name="Zhou C."/>
            <person name="Li G."/>
            <person name="Wang J."/>
            <person name="Gao P."/>
            <person name="Wang M."/>
            <person name="Wang R."/>
            <person name="Zhao Y."/>
        </authorList>
    </citation>
    <scope>NUCLEOTIDE SEQUENCE</scope>
    <source>
        <tissue evidence="3">Mixed with DoveR01_LX</tissue>
    </source>
</reference>
<organism evidence="3">
    <name type="scientific">Davidia involucrata</name>
    <name type="common">Dove tree</name>
    <dbReference type="NCBI Taxonomy" id="16924"/>
    <lineage>
        <taxon>Eukaryota</taxon>
        <taxon>Viridiplantae</taxon>
        <taxon>Streptophyta</taxon>
        <taxon>Embryophyta</taxon>
        <taxon>Tracheophyta</taxon>
        <taxon>Spermatophyta</taxon>
        <taxon>Magnoliopsida</taxon>
        <taxon>eudicotyledons</taxon>
        <taxon>Gunneridae</taxon>
        <taxon>Pentapetalae</taxon>
        <taxon>asterids</taxon>
        <taxon>Cornales</taxon>
        <taxon>Nyssaceae</taxon>
        <taxon>Davidia</taxon>
    </lineage>
</organism>
<sequence>MGSQRIVWMMFYVLLSPLVRGMDSYNPDSLDSFIHDYANKAIKKPRTGILYNISLPANFSGMEVSIVRLRSGSFWTRGANFSYFHIPPRIIPMPFVKRLAIVYENLGNWSSYYYNVPNYTFVTPVVGFGTYGASTKGSAILKLSIMGDPILVHFPRIPENVTLKCVRFGTDGSVEFSNMTTPSVCIARDQGHFSIVVPSPAKKKKKKERFWKWWVIGFGVGVVGLVLVALVGVLIYKLVRRKRIGKMEKQSERSEALETMWVGMSKMPSATGIRTQPMLENDYIP</sequence>
<evidence type="ECO:0000256" key="2">
    <source>
        <dbReference type="SAM" id="SignalP"/>
    </source>
</evidence>
<dbReference type="PANTHER" id="PTHR33512:SF7">
    <property type="entry name" value="LEGUME LECTIN DOMAIN-CONTAINING PROTEIN"/>
    <property type="match status" value="1"/>
</dbReference>